<sequence length="220" mass="25081">MGKLYVYRSILIELPKFIRQSEPASKNPSSEQISMQTFEKLRERSLSATKSSRRNIRNSVMYESLVEPIDVMAPNGDENKEVLINPDCFLGSIIDYICEVAVIPKTKPFEICTMDGEITEFSHVLSTSGLEYFEPKQTYLILLQEFDDVEGVEKKTPLLSKTSELYSSMLSKFRRVPSIMELEAKLTSKPVSKSKERLKSRRASRKDTKSGTLPPIKQNN</sequence>
<dbReference type="EMBL" id="JARQZJ010000094">
    <property type="protein sequence ID" value="KAK9884901.1"/>
    <property type="molecule type" value="Genomic_DNA"/>
</dbReference>
<dbReference type="AlphaFoldDB" id="A0AAW1UVP8"/>
<dbReference type="Pfam" id="PF15874">
    <property type="entry name" value="Il2rg"/>
    <property type="match status" value="1"/>
</dbReference>
<keyword evidence="3" id="KW-1185">Reference proteome</keyword>
<dbReference type="InterPro" id="IPR039471">
    <property type="entry name" value="CXorf65-like"/>
</dbReference>
<proteinExistence type="predicted"/>
<feature type="region of interest" description="Disordered" evidence="1">
    <location>
        <begin position="188"/>
        <end position="220"/>
    </location>
</feature>
<organism evidence="2 3">
    <name type="scientific">Henosepilachna vigintioctopunctata</name>
    <dbReference type="NCBI Taxonomy" id="420089"/>
    <lineage>
        <taxon>Eukaryota</taxon>
        <taxon>Metazoa</taxon>
        <taxon>Ecdysozoa</taxon>
        <taxon>Arthropoda</taxon>
        <taxon>Hexapoda</taxon>
        <taxon>Insecta</taxon>
        <taxon>Pterygota</taxon>
        <taxon>Neoptera</taxon>
        <taxon>Endopterygota</taxon>
        <taxon>Coleoptera</taxon>
        <taxon>Polyphaga</taxon>
        <taxon>Cucujiformia</taxon>
        <taxon>Coccinelloidea</taxon>
        <taxon>Coccinellidae</taxon>
        <taxon>Epilachninae</taxon>
        <taxon>Epilachnini</taxon>
        <taxon>Henosepilachna</taxon>
    </lineage>
</organism>
<gene>
    <name evidence="2" type="ORF">WA026_009140</name>
</gene>
<evidence type="ECO:0000313" key="3">
    <source>
        <dbReference type="Proteomes" id="UP001431783"/>
    </source>
</evidence>
<evidence type="ECO:0000313" key="2">
    <source>
        <dbReference type="EMBL" id="KAK9884901.1"/>
    </source>
</evidence>
<accession>A0AAW1UVP8</accession>
<name>A0AAW1UVP8_9CUCU</name>
<reference evidence="2 3" key="1">
    <citation type="submission" date="2023-03" db="EMBL/GenBank/DDBJ databases">
        <title>Genome insight into feeding habits of ladybird beetles.</title>
        <authorList>
            <person name="Li H.-S."/>
            <person name="Huang Y.-H."/>
            <person name="Pang H."/>
        </authorList>
    </citation>
    <scope>NUCLEOTIDE SEQUENCE [LARGE SCALE GENOMIC DNA]</scope>
    <source>
        <strain evidence="2">SYSU_2023b</strain>
        <tissue evidence="2">Whole body</tissue>
    </source>
</reference>
<comment type="caution">
    <text evidence="2">The sequence shown here is derived from an EMBL/GenBank/DDBJ whole genome shotgun (WGS) entry which is preliminary data.</text>
</comment>
<dbReference type="Proteomes" id="UP001431783">
    <property type="component" value="Unassembled WGS sequence"/>
</dbReference>
<evidence type="ECO:0000256" key="1">
    <source>
        <dbReference type="SAM" id="MobiDB-lite"/>
    </source>
</evidence>
<protein>
    <submittedName>
        <fullName evidence="2">Uncharacterized protein</fullName>
    </submittedName>
</protein>